<name>A0A9D4HPM8_DREPO</name>
<proteinExistence type="predicted"/>
<dbReference type="EMBL" id="JAIWYP010000012">
    <property type="protein sequence ID" value="KAH3726371.1"/>
    <property type="molecule type" value="Genomic_DNA"/>
</dbReference>
<organism evidence="1 2">
    <name type="scientific">Dreissena polymorpha</name>
    <name type="common">Zebra mussel</name>
    <name type="synonym">Mytilus polymorpha</name>
    <dbReference type="NCBI Taxonomy" id="45954"/>
    <lineage>
        <taxon>Eukaryota</taxon>
        <taxon>Metazoa</taxon>
        <taxon>Spiralia</taxon>
        <taxon>Lophotrochozoa</taxon>
        <taxon>Mollusca</taxon>
        <taxon>Bivalvia</taxon>
        <taxon>Autobranchia</taxon>
        <taxon>Heteroconchia</taxon>
        <taxon>Euheterodonta</taxon>
        <taxon>Imparidentia</taxon>
        <taxon>Neoheterodontei</taxon>
        <taxon>Myida</taxon>
        <taxon>Dreissenoidea</taxon>
        <taxon>Dreissenidae</taxon>
        <taxon>Dreissena</taxon>
    </lineage>
</organism>
<gene>
    <name evidence="1" type="ORF">DPMN_052233</name>
</gene>
<keyword evidence="2" id="KW-1185">Reference proteome</keyword>
<comment type="caution">
    <text evidence="1">The sequence shown here is derived from an EMBL/GenBank/DDBJ whole genome shotgun (WGS) entry which is preliminary data.</text>
</comment>
<reference evidence="1" key="1">
    <citation type="journal article" date="2019" name="bioRxiv">
        <title>The Genome of the Zebra Mussel, Dreissena polymorpha: A Resource for Invasive Species Research.</title>
        <authorList>
            <person name="McCartney M.A."/>
            <person name="Auch B."/>
            <person name="Kono T."/>
            <person name="Mallez S."/>
            <person name="Zhang Y."/>
            <person name="Obille A."/>
            <person name="Becker A."/>
            <person name="Abrahante J.E."/>
            <person name="Garbe J."/>
            <person name="Badalamenti J.P."/>
            <person name="Herman A."/>
            <person name="Mangelson H."/>
            <person name="Liachko I."/>
            <person name="Sullivan S."/>
            <person name="Sone E.D."/>
            <person name="Koren S."/>
            <person name="Silverstein K.A.T."/>
            <person name="Beckman K.B."/>
            <person name="Gohl D.M."/>
        </authorList>
    </citation>
    <scope>NUCLEOTIDE SEQUENCE</scope>
    <source>
        <strain evidence="1">Duluth1</strain>
        <tissue evidence="1">Whole animal</tissue>
    </source>
</reference>
<evidence type="ECO:0000313" key="1">
    <source>
        <dbReference type="EMBL" id="KAH3726371.1"/>
    </source>
</evidence>
<sequence>MVTVRTRLATRRDARLISNNSGVSTETRIVTVRRGLIGARRQNIGEKNNT</sequence>
<accession>A0A9D4HPM8</accession>
<protein>
    <submittedName>
        <fullName evidence="1">Uncharacterized protein</fullName>
    </submittedName>
</protein>
<evidence type="ECO:0000313" key="2">
    <source>
        <dbReference type="Proteomes" id="UP000828390"/>
    </source>
</evidence>
<dbReference type="Proteomes" id="UP000828390">
    <property type="component" value="Unassembled WGS sequence"/>
</dbReference>
<reference evidence="1" key="2">
    <citation type="submission" date="2020-11" db="EMBL/GenBank/DDBJ databases">
        <authorList>
            <person name="McCartney M.A."/>
            <person name="Auch B."/>
            <person name="Kono T."/>
            <person name="Mallez S."/>
            <person name="Becker A."/>
            <person name="Gohl D.M."/>
            <person name="Silverstein K.A.T."/>
            <person name="Koren S."/>
            <person name="Bechman K.B."/>
            <person name="Herman A."/>
            <person name="Abrahante J.E."/>
            <person name="Garbe J."/>
        </authorList>
    </citation>
    <scope>NUCLEOTIDE SEQUENCE</scope>
    <source>
        <strain evidence="1">Duluth1</strain>
        <tissue evidence="1">Whole animal</tissue>
    </source>
</reference>
<dbReference type="AlphaFoldDB" id="A0A9D4HPM8"/>